<name>X7EJ01_9RHOB</name>
<dbReference type="Proteomes" id="UP000022447">
    <property type="component" value="Unassembled WGS sequence"/>
</dbReference>
<protein>
    <submittedName>
        <fullName evidence="3">ATPase</fullName>
    </submittedName>
</protein>
<dbReference type="CDD" id="cd16936">
    <property type="entry name" value="HATPase_RsbW-like"/>
    <property type="match status" value="1"/>
</dbReference>
<feature type="domain" description="Histidine kinase/HSP90-like ATPase" evidence="2">
    <location>
        <begin position="22"/>
        <end position="149"/>
    </location>
</feature>
<keyword evidence="1" id="KW-0418">Kinase</keyword>
<keyword evidence="4" id="KW-1185">Reference proteome</keyword>
<proteinExistence type="predicted"/>
<comment type="caution">
    <text evidence="3">The sequence shown here is derived from an EMBL/GenBank/DDBJ whole genome shotgun (WGS) entry which is preliminary data.</text>
</comment>
<organism evidence="3 4">
    <name type="scientific">Roseivivax halodurans JCM 10272</name>
    <dbReference type="NCBI Taxonomy" id="1449350"/>
    <lineage>
        <taxon>Bacteria</taxon>
        <taxon>Pseudomonadati</taxon>
        <taxon>Pseudomonadota</taxon>
        <taxon>Alphaproteobacteria</taxon>
        <taxon>Rhodobacterales</taxon>
        <taxon>Roseobacteraceae</taxon>
        <taxon>Roseivivax</taxon>
    </lineage>
</organism>
<sequence length="162" mass="17201">MCAEAERPDHRKSPLTATERVWPTAASVRNAVMRIEALLRNHGIGAAEAGLAALALAEVLNNVTEHAYANAPASWIRIDLALDGPSLDLTIADRGSAMPGLVLPAGSPADLDVAREDLPEGGFGWFLIRQLASDIRYVRDGGTNRLTLAFDLPALGRLDGPV</sequence>
<dbReference type="EMBL" id="JALZ01000006">
    <property type="protein sequence ID" value="ETX15133.1"/>
    <property type="molecule type" value="Genomic_DNA"/>
</dbReference>
<keyword evidence="1" id="KW-0808">Transferase</keyword>
<dbReference type="AlphaFoldDB" id="X7EJ01"/>
<gene>
    <name evidence="3" type="ORF">OCH239_17760</name>
</gene>
<dbReference type="GO" id="GO:0004674">
    <property type="term" value="F:protein serine/threonine kinase activity"/>
    <property type="evidence" value="ECO:0007669"/>
    <property type="project" value="UniProtKB-KW"/>
</dbReference>
<evidence type="ECO:0000313" key="3">
    <source>
        <dbReference type="EMBL" id="ETX15133.1"/>
    </source>
</evidence>
<dbReference type="InterPro" id="IPR036890">
    <property type="entry name" value="HATPase_C_sf"/>
</dbReference>
<dbReference type="eggNOG" id="COG2172">
    <property type="taxonomic scope" value="Bacteria"/>
</dbReference>
<reference evidence="3 4" key="1">
    <citation type="submission" date="2014-01" db="EMBL/GenBank/DDBJ databases">
        <title>Roseivivax halodurans JCM 10272 Genome Sequencing.</title>
        <authorList>
            <person name="Lai Q."/>
            <person name="Li G."/>
            <person name="Shao Z."/>
        </authorList>
    </citation>
    <scope>NUCLEOTIDE SEQUENCE [LARGE SCALE GENOMIC DNA]</scope>
    <source>
        <strain evidence="3 4">JCM 10272</strain>
    </source>
</reference>
<evidence type="ECO:0000256" key="1">
    <source>
        <dbReference type="ARBA" id="ARBA00022527"/>
    </source>
</evidence>
<evidence type="ECO:0000259" key="2">
    <source>
        <dbReference type="Pfam" id="PF13581"/>
    </source>
</evidence>
<dbReference type="SUPFAM" id="SSF55874">
    <property type="entry name" value="ATPase domain of HSP90 chaperone/DNA topoisomerase II/histidine kinase"/>
    <property type="match status" value="1"/>
</dbReference>
<accession>X7EJ01</accession>
<dbReference type="PANTHER" id="PTHR35526">
    <property type="entry name" value="ANTI-SIGMA-F FACTOR RSBW-RELATED"/>
    <property type="match status" value="1"/>
</dbReference>
<dbReference type="Gene3D" id="3.30.565.10">
    <property type="entry name" value="Histidine kinase-like ATPase, C-terminal domain"/>
    <property type="match status" value="1"/>
</dbReference>
<evidence type="ECO:0000313" key="4">
    <source>
        <dbReference type="Proteomes" id="UP000022447"/>
    </source>
</evidence>
<keyword evidence="1" id="KW-0723">Serine/threonine-protein kinase</keyword>
<dbReference type="InterPro" id="IPR050267">
    <property type="entry name" value="Anti-sigma-factor_SerPK"/>
</dbReference>
<dbReference type="InterPro" id="IPR003594">
    <property type="entry name" value="HATPase_dom"/>
</dbReference>
<dbReference type="Pfam" id="PF13581">
    <property type="entry name" value="HATPase_c_2"/>
    <property type="match status" value="1"/>
</dbReference>
<dbReference type="STRING" id="1449350.OCH239_17760"/>